<name>A0ABD6A3F5_9EURY</name>
<dbReference type="GeneID" id="96955494"/>
<reference evidence="4" key="2">
    <citation type="journal article" date="2019" name="Int. J. Syst. Evol. Microbiol.">
        <title>The Global Catalogue of Microorganisms (GCM) 10K type strain sequencing project: providing services to taxonomists for standard genome sequencing and annotation.</title>
        <authorList>
            <consortium name="The Broad Institute Genomics Platform"/>
            <consortium name="The Broad Institute Genome Sequencing Center for Infectious Disease"/>
            <person name="Wu L."/>
            <person name="Ma J."/>
        </authorList>
    </citation>
    <scope>NUCLEOTIDE SEQUENCE [LARGE SCALE GENOMIC DNA]</scope>
    <source>
        <strain evidence="4">GX21</strain>
    </source>
</reference>
<keyword evidence="3" id="KW-0378">Hydrolase</keyword>
<organism evidence="3 4">
    <name type="scientific">Haloplanus litoreus</name>
    <dbReference type="NCBI Taxonomy" id="767515"/>
    <lineage>
        <taxon>Archaea</taxon>
        <taxon>Methanobacteriati</taxon>
        <taxon>Methanobacteriota</taxon>
        <taxon>Stenosarchaea group</taxon>
        <taxon>Halobacteria</taxon>
        <taxon>Halobacteriales</taxon>
        <taxon>Haloferacaceae</taxon>
        <taxon>Haloplanus</taxon>
    </lineage>
</organism>
<dbReference type="RefSeq" id="WP_340696251.1">
    <property type="nucleotide sequence ID" value="NZ_JBHTAT010000004.1"/>
</dbReference>
<dbReference type="EMBL" id="JBHTAT010000004">
    <property type="protein sequence ID" value="MFC7257201.1"/>
    <property type="molecule type" value="Genomic_DNA"/>
</dbReference>
<dbReference type="AlphaFoldDB" id="A0ABD6A3F5"/>
<accession>A0ABD6A3F5</accession>
<dbReference type="InterPro" id="IPR011335">
    <property type="entry name" value="Restrct_endonuc-II-like"/>
</dbReference>
<keyword evidence="4" id="KW-1185">Reference proteome</keyword>
<keyword evidence="3" id="KW-0255">Endonuclease</keyword>
<evidence type="ECO:0000313" key="4">
    <source>
        <dbReference type="Proteomes" id="UP001596434"/>
    </source>
</evidence>
<keyword evidence="3" id="KW-0540">Nuclease</keyword>
<proteinExistence type="predicted"/>
<dbReference type="SUPFAM" id="SSF52980">
    <property type="entry name" value="Restriction endonuclease-like"/>
    <property type="match status" value="1"/>
</dbReference>
<dbReference type="Gene3D" id="3.40.1350.10">
    <property type="match status" value="1"/>
</dbReference>
<evidence type="ECO:0000313" key="2">
    <source>
        <dbReference type="EMBL" id="MFC7257034.1"/>
    </source>
</evidence>
<dbReference type="Pfam" id="PF04471">
    <property type="entry name" value="Mrr_cat"/>
    <property type="match status" value="1"/>
</dbReference>
<sequence length="337" mass="38763">MKRKALKDGVSREDLTDKQEQIVDEAIEHPNLTHSELADRIDPSASYVSDVHQDYLEEEFIADAVTPDDLDEDIYEIIVAGMRSMEEVDRVERQYDIDLNRGDAKEADVVVWVSQGSYEFMVMIECKFHGTAVEQDVPAAMAWYQESSDVNQTLIISSSGFQSGAKSIARDTGIELYQFDELRREDLQGRMMQFNFNITVNPRQTEVVDIGLEPIEGSPHEGDVSEYVNRNPALFDAERRPIGKDVFDRAWEASLDKSPGVHTEEIDDRLMLLDDQFYRVNAIQYEVRELDSAEVEYELDAYDEYDLYMKNVLVKEEEQVDLVSIKEAIQAFEENVR</sequence>
<dbReference type="GO" id="GO:0016787">
    <property type="term" value="F:hydrolase activity"/>
    <property type="evidence" value="ECO:0007669"/>
    <property type="project" value="UniProtKB-KW"/>
</dbReference>
<comment type="caution">
    <text evidence="3">The sequence shown here is derived from an EMBL/GenBank/DDBJ whole genome shotgun (WGS) entry which is preliminary data.</text>
</comment>
<dbReference type="EC" id="3.1.21.-" evidence="3"/>
<protein>
    <submittedName>
        <fullName evidence="3">Restriction endonuclease</fullName>
        <ecNumber evidence="3">3.1.21.-</ecNumber>
    </submittedName>
</protein>
<dbReference type="EMBL" id="JBHTAT010000004">
    <property type="protein sequence ID" value="MFC7257034.1"/>
    <property type="molecule type" value="Genomic_DNA"/>
</dbReference>
<evidence type="ECO:0000313" key="3">
    <source>
        <dbReference type="EMBL" id="MFC7257201.1"/>
    </source>
</evidence>
<dbReference type="Proteomes" id="UP001596434">
    <property type="component" value="Unassembled WGS sequence"/>
</dbReference>
<dbReference type="InterPro" id="IPR011856">
    <property type="entry name" value="tRNA_endonuc-like_dom_sf"/>
</dbReference>
<dbReference type="InterPro" id="IPR007560">
    <property type="entry name" value="Restrct_endonuc_IV_Mrr"/>
</dbReference>
<reference evidence="3" key="3">
    <citation type="submission" date="2024-09" db="EMBL/GenBank/DDBJ databases">
        <authorList>
            <person name="Sun Q."/>
        </authorList>
    </citation>
    <scope>NUCLEOTIDE SEQUENCE</scope>
    <source>
        <strain evidence="3">CGMCC 4.163</strain>
    </source>
</reference>
<gene>
    <name evidence="2" type="ORF">ACFQKE_17385</name>
    <name evidence="3" type="ORF">ACFQKE_18235</name>
</gene>
<feature type="domain" description="Restriction endonuclease type IV Mrr" evidence="1">
    <location>
        <begin position="100"/>
        <end position="184"/>
    </location>
</feature>
<reference evidence="3" key="1">
    <citation type="journal article" date="2014" name="Int. J. Syst. Evol. Microbiol.">
        <title>Complete genome sequence of Corynebacterium casei LMG S-19264T (=DSM 44701T), isolated from a smear-ripened cheese.</title>
        <authorList>
            <consortium name="US DOE Joint Genome Institute (JGI-PGF)"/>
            <person name="Walter F."/>
            <person name="Albersmeier A."/>
            <person name="Kalinowski J."/>
            <person name="Ruckert C."/>
        </authorList>
    </citation>
    <scope>NUCLEOTIDE SEQUENCE [LARGE SCALE GENOMIC DNA]</scope>
    <source>
        <strain evidence="3">CGMCC 4.163</strain>
    </source>
</reference>
<evidence type="ECO:0000259" key="1">
    <source>
        <dbReference type="Pfam" id="PF04471"/>
    </source>
</evidence>
<dbReference type="GO" id="GO:0004519">
    <property type="term" value="F:endonuclease activity"/>
    <property type="evidence" value="ECO:0007669"/>
    <property type="project" value="UniProtKB-KW"/>
</dbReference>